<feature type="transmembrane region" description="Helical" evidence="7">
    <location>
        <begin position="257"/>
        <end position="275"/>
    </location>
</feature>
<evidence type="ECO:0000256" key="1">
    <source>
        <dbReference type="ARBA" id="ARBA00004141"/>
    </source>
</evidence>
<dbReference type="PANTHER" id="PTHR32322:SF2">
    <property type="entry name" value="EAMA DOMAIN-CONTAINING PROTEIN"/>
    <property type="match status" value="1"/>
</dbReference>
<evidence type="ECO:0000256" key="5">
    <source>
        <dbReference type="ARBA" id="ARBA00023136"/>
    </source>
</evidence>
<feature type="domain" description="EamA" evidence="8">
    <location>
        <begin position="165"/>
        <end position="295"/>
    </location>
</feature>
<proteinExistence type="inferred from homology"/>
<evidence type="ECO:0000256" key="4">
    <source>
        <dbReference type="ARBA" id="ARBA00022989"/>
    </source>
</evidence>
<feature type="transmembrane region" description="Helical" evidence="7">
    <location>
        <begin position="225"/>
        <end position="245"/>
    </location>
</feature>
<comment type="similarity">
    <text evidence="2">Belongs to the EamA transporter family.</text>
</comment>
<evidence type="ECO:0000256" key="3">
    <source>
        <dbReference type="ARBA" id="ARBA00022692"/>
    </source>
</evidence>
<feature type="transmembrane region" description="Helical" evidence="7">
    <location>
        <begin position="82"/>
        <end position="103"/>
    </location>
</feature>
<feature type="transmembrane region" description="Helical" evidence="7">
    <location>
        <begin position="109"/>
        <end position="130"/>
    </location>
</feature>
<feature type="transmembrane region" description="Helical" evidence="7">
    <location>
        <begin position="160"/>
        <end position="180"/>
    </location>
</feature>
<dbReference type="InterPro" id="IPR050638">
    <property type="entry name" value="AA-Vitamin_Transporters"/>
</dbReference>
<comment type="subcellular location">
    <subcellularLocation>
        <location evidence="1">Membrane</location>
        <topology evidence="1">Multi-pass membrane protein</topology>
    </subcellularLocation>
</comment>
<keyword evidence="5 7" id="KW-0472">Membrane</keyword>
<protein>
    <submittedName>
        <fullName evidence="9">DMT family transporter</fullName>
    </submittedName>
</protein>
<dbReference type="EMBL" id="JAHKNI010000015">
    <property type="protein sequence ID" value="MBU3066670.1"/>
    <property type="molecule type" value="Genomic_DNA"/>
</dbReference>
<gene>
    <name evidence="9" type="ORF">KO481_34780</name>
</gene>
<evidence type="ECO:0000259" key="8">
    <source>
        <dbReference type="Pfam" id="PF00892"/>
    </source>
</evidence>
<dbReference type="InterPro" id="IPR000620">
    <property type="entry name" value="EamA_dom"/>
</dbReference>
<feature type="region of interest" description="Disordered" evidence="6">
    <location>
        <begin position="303"/>
        <end position="323"/>
    </location>
</feature>
<dbReference type="RefSeq" id="WP_215922740.1">
    <property type="nucleotide sequence ID" value="NZ_JAHKNI010000015.1"/>
</dbReference>
<organism evidence="9 10">
    <name type="scientific">Nocardia albiluteola</name>
    <dbReference type="NCBI Taxonomy" id="2842303"/>
    <lineage>
        <taxon>Bacteria</taxon>
        <taxon>Bacillati</taxon>
        <taxon>Actinomycetota</taxon>
        <taxon>Actinomycetes</taxon>
        <taxon>Mycobacteriales</taxon>
        <taxon>Nocardiaceae</taxon>
        <taxon>Nocardia</taxon>
    </lineage>
</organism>
<keyword evidence="10" id="KW-1185">Reference proteome</keyword>
<dbReference type="PANTHER" id="PTHR32322">
    <property type="entry name" value="INNER MEMBRANE TRANSPORTER"/>
    <property type="match status" value="1"/>
</dbReference>
<feature type="transmembrane region" description="Helical" evidence="7">
    <location>
        <begin position="49"/>
        <end position="70"/>
    </location>
</feature>
<feature type="transmembrane region" description="Helical" evidence="7">
    <location>
        <begin position="137"/>
        <end position="154"/>
    </location>
</feature>
<sequence>MTRDPGAGRLARSGEARRAGAWVGGVASAVAYGLSPTITAVAYAHGVSLLVQATLSGGVSGVLILGFAAATGRLRELPLPAVLGLTLLCGPIFGLQMLAYQAAITATGAQVAVVLVHIYPVFVLLLVWLLYRQRIGIPVAILGGAMMAGIALVAGSGSSAFSAAGAAMAVLSAAGYALYLALGERWVRQVGAVAASGLVTVGTTVSIMTLALATDQDFALTADGWRSVVLQGLVVIPIGISGAFYAVRRLGSVRMSLIGLLEPIVGVVVAACVLSEQLEPIQWVGVTVILAACGLLPWATRPKPSRPRDRCSAAARSSARSSL</sequence>
<dbReference type="InterPro" id="IPR037185">
    <property type="entry name" value="EmrE-like"/>
</dbReference>
<keyword evidence="4 7" id="KW-1133">Transmembrane helix</keyword>
<keyword evidence="3 7" id="KW-0812">Transmembrane</keyword>
<dbReference type="SUPFAM" id="SSF103481">
    <property type="entry name" value="Multidrug resistance efflux transporter EmrE"/>
    <property type="match status" value="2"/>
</dbReference>
<dbReference type="Proteomes" id="UP000733379">
    <property type="component" value="Unassembled WGS sequence"/>
</dbReference>
<feature type="compositionally biased region" description="Low complexity" evidence="6">
    <location>
        <begin position="312"/>
        <end position="323"/>
    </location>
</feature>
<feature type="transmembrane region" description="Helical" evidence="7">
    <location>
        <begin position="192"/>
        <end position="213"/>
    </location>
</feature>
<accession>A0ABS6BB78</accession>
<name>A0ABS6BB78_9NOCA</name>
<evidence type="ECO:0000313" key="9">
    <source>
        <dbReference type="EMBL" id="MBU3066670.1"/>
    </source>
</evidence>
<dbReference type="Pfam" id="PF00892">
    <property type="entry name" value="EamA"/>
    <property type="match status" value="2"/>
</dbReference>
<feature type="transmembrane region" description="Helical" evidence="7">
    <location>
        <begin position="281"/>
        <end position="300"/>
    </location>
</feature>
<feature type="domain" description="EamA" evidence="8">
    <location>
        <begin position="25"/>
        <end position="153"/>
    </location>
</feature>
<reference evidence="9 10" key="1">
    <citation type="submission" date="2021-06" db="EMBL/GenBank/DDBJ databases">
        <title>Actinomycetes sequencing.</title>
        <authorList>
            <person name="Shan Q."/>
        </authorList>
    </citation>
    <scope>NUCLEOTIDE SEQUENCE [LARGE SCALE GENOMIC DNA]</scope>
    <source>
        <strain evidence="9 10">NEAU-G5</strain>
    </source>
</reference>
<evidence type="ECO:0000256" key="2">
    <source>
        <dbReference type="ARBA" id="ARBA00007362"/>
    </source>
</evidence>
<evidence type="ECO:0000256" key="7">
    <source>
        <dbReference type="SAM" id="Phobius"/>
    </source>
</evidence>
<evidence type="ECO:0000256" key="6">
    <source>
        <dbReference type="SAM" id="MobiDB-lite"/>
    </source>
</evidence>
<feature type="transmembrane region" description="Helical" evidence="7">
    <location>
        <begin position="21"/>
        <end position="43"/>
    </location>
</feature>
<evidence type="ECO:0000313" key="10">
    <source>
        <dbReference type="Proteomes" id="UP000733379"/>
    </source>
</evidence>
<comment type="caution">
    <text evidence="9">The sequence shown here is derived from an EMBL/GenBank/DDBJ whole genome shotgun (WGS) entry which is preliminary data.</text>
</comment>